<feature type="compositionally biased region" description="Low complexity" evidence="1">
    <location>
        <begin position="48"/>
        <end position="70"/>
    </location>
</feature>
<accession>K1UZZ7</accession>
<gene>
    <name evidence="2" type="ORF">A1Q2_08496</name>
</gene>
<reference evidence="2 3" key="1">
    <citation type="journal article" date="2012" name="Eukaryot. Cell">
        <title>Genome sequence of the Trichosporon asahii environmental strain CBS 8904.</title>
        <authorList>
            <person name="Yang R.Y."/>
            <person name="Li H.T."/>
            <person name="Zhu H."/>
            <person name="Zhou G.P."/>
            <person name="Wang M."/>
            <person name="Wang L."/>
        </authorList>
    </citation>
    <scope>NUCLEOTIDE SEQUENCE [LARGE SCALE GENOMIC DNA]</scope>
    <source>
        <strain evidence="2 3">CBS 8904</strain>
    </source>
</reference>
<feature type="region of interest" description="Disordered" evidence="1">
    <location>
        <begin position="1"/>
        <end position="88"/>
    </location>
</feature>
<dbReference type="HOGENOM" id="CLU_1195607_0_0_1"/>
<organism evidence="2 3">
    <name type="scientific">Trichosporon asahii var. asahii (strain CBS 8904)</name>
    <name type="common">Yeast</name>
    <dbReference type="NCBI Taxonomy" id="1220162"/>
    <lineage>
        <taxon>Eukaryota</taxon>
        <taxon>Fungi</taxon>
        <taxon>Dikarya</taxon>
        <taxon>Basidiomycota</taxon>
        <taxon>Agaricomycotina</taxon>
        <taxon>Tremellomycetes</taxon>
        <taxon>Trichosporonales</taxon>
        <taxon>Trichosporonaceae</taxon>
        <taxon>Trichosporon</taxon>
    </lineage>
</organism>
<evidence type="ECO:0000313" key="2">
    <source>
        <dbReference type="EMBL" id="EKC97214.1"/>
    </source>
</evidence>
<name>K1UZZ7_TRIAC</name>
<sequence length="232" mass="25619">MPPPSDRTPESNLRGLVNPGVLKPVVPRAIYQDPRYHKTHPSSTDQHTNNSAAGPSSSASTSAPSSNTEPNRSHLPPPPNLNSDNQSALAKKWASLTTAFNLGLKQGYRDMPRNAMKPPETILPAVHQLFAQALEETRTTSCPWYRCYFSTSNATAFIGHFFAAHARGSKCEIRDDLGYCAAVLEDCNVQEHFEYKHGILLSHDPQTAPKPHERAKPRQTPAVHNQGPVQRR</sequence>
<dbReference type="AlphaFoldDB" id="K1UZZ7"/>
<dbReference type="InParanoid" id="K1UZZ7"/>
<evidence type="ECO:0000313" key="3">
    <source>
        <dbReference type="Proteomes" id="UP000006757"/>
    </source>
</evidence>
<evidence type="ECO:0000256" key="1">
    <source>
        <dbReference type="SAM" id="MobiDB-lite"/>
    </source>
</evidence>
<dbReference type="EMBL" id="AMBO01000419">
    <property type="protein sequence ID" value="EKC97214.1"/>
    <property type="molecule type" value="Genomic_DNA"/>
</dbReference>
<proteinExistence type="predicted"/>
<keyword evidence="3" id="KW-1185">Reference proteome</keyword>
<feature type="region of interest" description="Disordered" evidence="1">
    <location>
        <begin position="202"/>
        <end position="232"/>
    </location>
</feature>
<dbReference type="Proteomes" id="UP000006757">
    <property type="component" value="Unassembled WGS sequence"/>
</dbReference>
<comment type="caution">
    <text evidence="2">The sequence shown here is derived from an EMBL/GenBank/DDBJ whole genome shotgun (WGS) entry which is preliminary data.</text>
</comment>
<protein>
    <submittedName>
        <fullName evidence="2">Uncharacterized protein</fullName>
    </submittedName>
</protein>